<feature type="region of interest" description="Disordered" evidence="1">
    <location>
        <begin position="127"/>
        <end position="156"/>
    </location>
</feature>
<sequence>MAATAVVAEGRRMLVAGRRARSIQVIAGRHQARQLPTILDLRTGAYLRPIDAVTSVLGATHPVWDLELPIGAPPDPEHQRLIISRLTPLLPWLPEVTVDRVVCGFDGYCADGSPLLQSMTAAASSSSVRSMEAVSASRRRSRGPSPMRSTTGSPPCPVYVSVRSDRDGVSAAVEDAAELRAGGQAHHSRGGVGAVADQPAVAAWPARPAGRDSAATRRSAPYERDVLAVGLRAAR</sequence>
<gene>
    <name evidence="2" type="ORF">BG844_07555</name>
</gene>
<feature type="compositionally biased region" description="Low complexity" evidence="1">
    <location>
        <begin position="127"/>
        <end position="136"/>
    </location>
</feature>
<name>A0A1K0FPV1_9ACTN</name>
<organism evidence="2 3">
    <name type="scientific">Couchioplanes caeruleus subsp. caeruleus</name>
    <dbReference type="NCBI Taxonomy" id="56427"/>
    <lineage>
        <taxon>Bacteria</taxon>
        <taxon>Bacillati</taxon>
        <taxon>Actinomycetota</taxon>
        <taxon>Actinomycetes</taxon>
        <taxon>Micromonosporales</taxon>
        <taxon>Micromonosporaceae</taxon>
        <taxon>Couchioplanes</taxon>
    </lineage>
</organism>
<comment type="caution">
    <text evidence="2">The sequence shown here is derived from an EMBL/GenBank/DDBJ whole genome shotgun (WGS) entry which is preliminary data.</text>
</comment>
<keyword evidence="3" id="KW-1185">Reference proteome</keyword>
<reference evidence="2 3" key="1">
    <citation type="submission" date="2016-09" db="EMBL/GenBank/DDBJ databases">
        <title>Couchioplanes caeruleus draft genome sequence.</title>
        <authorList>
            <person name="Sheehan J."/>
            <person name="Caffrey P."/>
        </authorList>
    </citation>
    <scope>NUCLEOTIDE SEQUENCE [LARGE SCALE GENOMIC DNA]</scope>
    <source>
        <strain evidence="2 3">DSM 43634</strain>
    </source>
</reference>
<evidence type="ECO:0000313" key="3">
    <source>
        <dbReference type="Proteomes" id="UP000182486"/>
    </source>
</evidence>
<dbReference type="AlphaFoldDB" id="A0A1K0FPV1"/>
<evidence type="ECO:0000313" key="2">
    <source>
        <dbReference type="EMBL" id="OJF14869.1"/>
    </source>
</evidence>
<evidence type="ECO:0000256" key="1">
    <source>
        <dbReference type="SAM" id="MobiDB-lite"/>
    </source>
</evidence>
<accession>A0A1K0FPV1</accession>
<protein>
    <submittedName>
        <fullName evidence="2">Uncharacterized protein</fullName>
    </submittedName>
</protein>
<dbReference type="Proteomes" id="UP000182486">
    <property type="component" value="Unassembled WGS sequence"/>
</dbReference>
<dbReference type="Gene3D" id="3.30.9.10">
    <property type="entry name" value="D-Amino Acid Oxidase, subunit A, domain 2"/>
    <property type="match status" value="1"/>
</dbReference>
<dbReference type="Gene3D" id="3.50.50.60">
    <property type="entry name" value="FAD/NAD(P)-binding domain"/>
    <property type="match status" value="1"/>
</dbReference>
<proteinExistence type="predicted"/>
<dbReference type="InterPro" id="IPR036188">
    <property type="entry name" value="FAD/NAD-bd_sf"/>
</dbReference>
<dbReference type="EMBL" id="MEIA01000078">
    <property type="protein sequence ID" value="OJF14869.1"/>
    <property type="molecule type" value="Genomic_DNA"/>
</dbReference>